<dbReference type="STRING" id="342668.A0A1B8GXF1"/>
<evidence type="ECO:0000256" key="4">
    <source>
        <dbReference type="ARBA" id="ARBA00023136"/>
    </source>
</evidence>
<keyword evidence="7" id="KW-1185">Reference proteome</keyword>
<dbReference type="GeneID" id="28834760"/>
<feature type="transmembrane region" description="Helical" evidence="5">
    <location>
        <begin position="33"/>
        <end position="54"/>
    </location>
</feature>
<reference evidence="6 7" key="1">
    <citation type="submission" date="2016-03" db="EMBL/GenBank/DDBJ databases">
        <title>Comparative genomics of Pseudogymnoascus destructans, the fungus causing white-nose syndrome of bats.</title>
        <authorList>
            <person name="Palmer J.M."/>
            <person name="Drees K.P."/>
            <person name="Foster J.T."/>
            <person name="Lindner D.L."/>
        </authorList>
    </citation>
    <scope>NUCLEOTIDE SEQUENCE [LARGE SCALE GENOMIC DNA]</scope>
    <source>
        <strain evidence="6 7">UAMH 10579</strain>
    </source>
</reference>
<keyword evidence="2 5" id="KW-0812">Transmembrane</keyword>
<dbReference type="PANTHER" id="PTHR28128:SF1">
    <property type="entry name" value="GOLGI APPARATUS MEMBRANE PROTEIN TVP15"/>
    <property type="match status" value="1"/>
</dbReference>
<feature type="transmembrane region" description="Helical" evidence="5">
    <location>
        <begin position="92"/>
        <end position="111"/>
    </location>
</feature>
<evidence type="ECO:0000313" key="6">
    <source>
        <dbReference type="EMBL" id="OBU00499.1"/>
    </source>
</evidence>
<protein>
    <submittedName>
        <fullName evidence="6">Late Golgi vesicles protein</fullName>
    </submittedName>
</protein>
<dbReference type="Proteomes" id="UP000091956">
    <property type="component" value="Unassembled WGS sequence"/>
</dbReference>
<dbReference type="PANTHER" id="PTHR28128">
    <property type="entry name" value="GOLGI APPARATUS MEMBRANE PROTEIN TVP15"/>
    <property type="match status" value="1"/>
</dbReference>
<dbReference type="Pfam" id="PF08507">
    <property type="entry name" value="COPI_assoc"/>
    <property type="match status" value="1"/>
</dbReference>
<feature type="transmembrane region" description="Helical" evidence="5">
    <location>
        <begin position="7"/>
        <end position="27"/>
    </location>
</feature>
<accession>A0A1B8GXF1</accession>
<evidence type="ECO:0000256" key="3">
    <source>
        <dbReference type="ARBA" id="ARBA00022989"/>
    </source>
</evidence>
<name>A0A1B8GXF1_9PEZI</name>
<dbReference type="GO" id="GO:0016192">
    <property type="term" value="P:vesicle-mediated transport"/>
    <property type="evidence" value="ECO:0007669"/>
    <property type="project" value="TreeGrafter"/>
</dbReference>
<gene>
    <name evidence="6" type="primary">TVP15</name>
    <name evidence="6" type="ORF">VE01_01374</name>
</gene>
<keyword evidence="3 5" id="KW-1133">Transmembrane helix</keyword>
<comment type="subcellular location">
    <subcellularLocation>
        <location evidence="1">Membrane</location>
        <topology evidence="1">Multi-pass membrane protein</topology>
    </subcellularLocation>
</comment>
<evidence type="ECO:0000256" key="2">
    <source>
        <dbReference type="ARBA" id="ARBA00022692"/>
    </source>
</evidence>
<sequence length="132" mass="14292">MDFSDIFRIVNLAIGALMIAGGISQFFGATVTVQSIIIGVYVIIFGLAIGALEFQIPPQVSRYASFLFSFLGRGIFYIFIGTILFHDHVLRYIIGSIIGLVGLGYGALEFIPSIEPPANMREADAGWGAEQV</sequence>
<dbReference type="GO" id="GO:0000139">
    <property type="term" value="C:Golgi membrane"/>
    <property type="evidence" value="ECO:0007669"/>
    <property type="project" value="TreeGrafter"/>
</dbReference>
<dbReference type="OrthoDB" id="423534at2759"/>
<dbReference type="RefSeq" id="XP_018134231.1">
    <property type="nucleotide sequence ID" value="XM_018270897.2"/>
</dbReference>
<evidence type="ECO:0000313" key="7">
    <source>
        <dbReference type="Proteomes" id="UP000091956"/>
    </source>
</evidence>
<proteinExistence type="predicted"/>
<evidence type="ECO:0000256" key="5">
    <source>
        <dbReference type="SAM" id="Phobius"/>
    </source>
</evidence>
<dbReference type="InterPro" id="IPR013714">
    <property type="entry name" value="Golgi_TVP15"/>
</dbReference>
<dbReference type="AlphaFoldDB" id="A0A1B8GXF1"/>
<reference evidence="7" key="2">
    <citation type="journal article" date="2018" name="Nat. Commun.">
        <title>Extreme sensitivity to ultraviolet light in the fungal pathogen causing white-nose syndrome of bats.</title>
        <authorList>
            <person name="Palmer J.M."/>
            <person name="Drees K.P."/>
            <person name="Foster J.T."/>
            <person name="Lindner D.L."/>
        </authorList>
    </citation>
    <scope>NUCLEOTIDE SEQUENCE [LARGE SCALE GENOMIC DNA]</scope>
    <source>
        <strain evidence="7">UAMH 10579</strain>
    </source>
</reference>
<dbReference type="EMBL" id="KV460209">
    <property type="protein sequence ID" value="OBU00499.1"/>
    <property type="molecule type" value="Genomic_DNA"/>
</dbReference>
<evidence type="ECO:0000256" key="1">
    <source>
        <dbReference type="ARBA" id="ARBA00004141"/>
    </source>
</evidence>
<keyword evidence="4 5" id="KW-0472">Membrane</keyword>
<feature type="transmembrane region" description="Helical" evidence="5">
    <location>
        <begin position="66"/>
        <end position="86"/>
    </location>
</feature>
<organism evidence="6 7">
    <name type="scientific">Pseudogymnoascus verrucosus</name>
    <dbReference type="NCBI Taxonomy" id="342668"/>
    <lineage>
        <taxon>Eukaryota</taxon>
        <taxon>Fungi</taxon>
        <taxon>Dikarya</taxon>
        <taxon>Ascomycota</taxon>
        <taxon>Pezizomycotina</taxon>
        <taxon>Leotiomycetes</taxon>
        <taxon>Thelebolales</taxon>
        <taxon>Thelebolaceae</taxon>
        <taxon>Pseudogymnoascus</taxon>
    </lineage>
</organism>